<dbReference type="GO" id="GO:0005216">
    <property type="term" value="F:monoatomic ion channel activity"/>
    <property type="evidence" value="ECO:0007669"/>
    <property type="project" value="InterPro"/>
</dbReference>
<dbReference type="Pfam" id="PF00520">
    <property type="entry name" value="Ion_trans"/>
    <property type="match status" value="1"/>
</dbReference>
<proteinExistence type="predicted"/>
<sequence length="902" mass="107403">MSINSKFSEDENSPSKDWGQLVISPNMECIVTLNEDNSLTVWNVYIEDGIFELSKQDKNDNRDVSLRGLSNDKLLIFKEYICKRAYATYRIRNMETLEDIRIIPDRGYTTLHHLPDGEFLSLQSRYLHIYSRESLKKSKKSPCSYKSKFYLWGIDLVDFVDIVQINGLTFLSINDARVILQLNIETKIIENYYYIPEKVEDWDRRLKCVVNREENLLAMNFKSKKGRFFCVYSMKNGLQISIRKVENKRDDVTIQFINVHGTEMLILYSLVDGQSKIYFELMCPYDPECILKDEYDIPDVDVRKCMIVEAPTPISQYKILFTTENQIMMINFIISEDIIKNYPDPMMHPHNLVMYYSFNDIKNSSYCSYDFDYTCKGKKLEWRYNEGKLFVYKIDEALYEKKNVEALCEKKLRFNFKKLKILSNDDVVIYSDDSDKLKNGTIFIFDYNESKNKIELRYFYHCIEEFRNCTSLPNPSVDLFFRINSRSDRIYMFDELLGSRKYLIEMIDDFINYAIVWKESKTLGTIFNRLYEFFNEDTMENYRICCIITKQVIWNWKIYIVDPWNWFDLSAYFFPVFTSIYWLFYEKPPLPLISISNLFLHFKFMTYLRAFCYFGPYFTIIIGVARRIIYFLFVLFLIIISFAHAFYIILTPNENYDLEQPVNNNDPNNPWNLVNKYQSVTPEGKINSEIVFVQQPDSNVNQFSTYQSSLFAMYLFLTGDSSAFSSWSVQENPFMAILLTMFSFMIVVYLMNLFIGLLNLEIEESRASSLVLLQKARILAEIELFLLLPHQRRWHHWFPDTIYYEMPIEEVRQMIIKIIESPPSDNKPFISNKLRKLVDLKEREETIDYKKLIIDMKDDFTKQMESRLDEIRILLNKNYESENEKSEKTISEITIEVNDESN</sequence>
<evidence type="ECO:0000256" key="3">
    <source>
        <dbReference type="ARBA" id="ARBA00022737"/>
    </source>
</evidence>
<evidence type="ECO:0000256" key="4">
    <source>
        <dbReference type="ARBA" id="ARBA00022989"/>
    </source>
</evidence>
<dbReference type="OrthoDB" id="2352140at2759"/>
<protein>
    <submittedName>
        <fullName evidence="8">1537_t:CDS:1</fullName>
    </submittedName>
</protein>
<feature type="transmembrane region" description="Helical" evidence="6">
    <location>
        <begin position="629"/>
        <end position="650"/>
    </location>
</feature>
<feature type="transmembrane region" description="Helical" evidence="6">
    <location>
        <begin position="604"/>
        <end position="622"/>
    </location>
</feature>
<dbReference type="SUPFAM" id="SSF81324">
    <property type="entry name" value="Voltage-gated potassium channels"/>
    <property type="match status" value="1"/>
</dbReference>
<keyword evidence="4 6" id="KW-1133">Transmembrane helix</keyword>
<dbReference type="Gene3D" id="1.10.287.70">
    <property type="match status" value="1"/>
</dbReference>
<evidence type="ECO:0000256" key="5">
    <source>
        <dbReference type="ARBA" id="ARBA00023136"/>
    </source>
</evidence>
<organism evidence="8 9">
    <name type="scientific">Funneliformis caledonium</name>
    <dbReference type="NCBI Taxonomy" id="1117310"/>
    <lineage>
        <taxon>Eukaryota</taxon>
        <taxon>Fungi</taxon>
        <taxon>Fungi incertae sedis</taxon>
        <taxon>Mucoromycota</taxon>
        <taxon>Glomeromycotina</taxon>
        <taxon>Glomeromycetes</taxon>
        <taxon>Glomerales</taxon>
        <taxon>Glomeraceae</taxon>
        <taxon>Funneliformis</taxon>
    </lineage>
</organism>
<evidence type="ECO:0000256" key="1">
    <source>
        <dbReference type="ARBA" id="ARBA00004141"/>
    </source>
</evidence>
<evidence type="ECO:0000256" key="6">
    <source>
        <dbReference type="SAM" id="Phobius"/>
    </source>
</evidence>
<dbReference type="InterPro" id="IPR024862">
    <property type="entry name" value="TRPV"/>
</dbReference>
<gene>
    <name evidence="8" type="ORF">FCALED_LOCUS9860</name>
</gene>
<dbReference type="InterPro" id="IPR005821">
    <property type="entry name" value="Ion_trans_dom"/>
</dbReference>
<keyword evidence="9" id="KW-1185">Reference proteome</keyword>
<evidence type="ECO:0000259" key="7">
    <source>
        <dbReference type="Pfam" id="PF00520"/>
    </source>
</evidence>
<dbReference type="EMBL" id="CAJVPQ010003398">
    <property type="protein sequence ID" value="CAG8626977.1"/>
    <property type="molecule type" value="Genomic_DNA"/>
</dbReference>
<evidence type="ECO:0000256" key="2">
    <source>
        <dbReference type="ARBA" id="ARBA00022692"/>
    </source>
</evidence>
<feature type="domain" description="Ion transport" evidence="7">
    <location>
        <begin position="556"/>
        <end position="765"/>
    </location>
</feature>
<comment type="subcellular location">
    <subcellularLocation>
        <location evidence="1">Membrane</location>
        <topology evidence="1">Multi-pass membrane protein</topology>
    </subcellularLocation>
</comment>
<keyword evidence="3" id="KW-0677">Repeat</keyword>
<name>A0A9N9D5D9_9GLOM</name>
<dbReference type="PANTHER" id="PTHR10582">
    <property type="entry name" value="TRANSIENT RECEPTOR POTENTIAL ION CHANNEL PROTEIN"/>
    <property type="match status" value="1"/>
</dbReference>
<dbReference type="PANTHER" id="PTHR10582:SF2">
    <property type="entry name" value="INACTIVE"/>
    <property type="match status" value="1"/>
</dbReference>
<dbReference type="GO" id="GO:0005886">
    <property type="term" value="C:plasma membrane"/>
    <property type="evidence" value="ECO:0007669"/>
    <property type="project" value="TreeGrafter"/>
</dbReference>
<reference evidence="8" key="1">
    <citation type="submission" date="2021-06" db="EMBL/GenBank/DDBJ databases">
        <authorList>
            <person name="Kallberg Y."/>
            <person name="Tangrot J."/>
            <person name="Rosling A."/>
        </authorList>
    </citation>
    <scope>NUCLEOTIDE SEQUENCE</scope>
    <source>
        <strain evidence="8">UK204</strain>
    </source>
</reference>
<feature type="transmembrane region" description="Helical" evidence="6">
    <location>
        <begin position="734"/>
        <end position="760"/>
    </location>
</feature>
<comment type="caution">
    <text evidence="8">The sequence shown here is derived from an EMBL/GenBank/DDBJ whole genome shotgun (WGS) entry which is preliminary data.</text>
</comment>
<accession>A0A9N9D5D9</accession>
<keyword evidence="2 6" id="KW-0812">Transmembrane</keyword>
<dbReference type="AlphaFoldDB" id="A0A9N9D5D9"/>
<keyword evidence="5 6" id="KW-0472">Membrane</keyword>
<dbReference type="GO" id="GO:0098703">
    <property type="term" value="P:calcium ion import across plasma membrane"/>
    <property type="evidence" value="ECO:0007669"/>
    <property type="project" value="TreeGrafter"/>
</dbReference>
<evidence type="ECO:0000313" key="8">
    <source>
        <dbReference type="EMBL" id="CAG8626977.1"/>
    </source>
</evidence>
<dbReference type="Proteomes" id="UP000789570">
    <property type="component" value="Unassembled WGS sequence"/>
</dbReference>
<evidence type="ECO:0000313" key="9">
    <source>
        <dbReference type="Proteomes" id="UP000789570"/>
    </source>
</evidence>